<dbReference type="InterPro" id="IPR052032">
    <property type="entry name" value="ATP-dep_AA_Ligase"/>
</dbReference>
<keyword evidence="2 4" id="KW-0547">Nucleotide-binding</keyword>
<dbReference type="Gene3D" id="3.40.50.20">
    <property type="match status" value="1"/>
</dbReference>
<reference evidence="7" key="1">
    <citation type="submission" date="2016-06" db="EMBL/GenBank/DDBJ databases">
        <authorList>
            <person name="Varghese N."/>
            <person name="Submissions Spin"/>
        </authorList>
    </citation>
    <scope>NUCLEOTIDE SEQUENCE [LARGE SCALE GENOMIC DNA]</scope>
    <source>
        <strain evidence="7">DSM 44815</strain>
    </source>
</reference>
<evidence type="ECO:0000256" key="2">
    <source>
        <dbReference type="ARBA" id="ARBA00022741"/>
    </source>
</evidence>
<keyword evidence="3 4" id="KW-0067">ATP-binding</keyword>
<name>A0A1A8Z5G3_9ACTN</name>
<organism evidence="6 7">
    <name type="scientific">Micromonospora auratinigra</name>
    <dbReference type="NCBI Taxonomy" id="261654"/>
    <lineage>
        <taxon>Bacteria</taxon>
        <taxon>Bacillati</taxon>
        <taxon>Actinomycetota</taxon>
        <taxon>Actinomycetes</taxon>
        <taxon>Micromonosporales</taxon>
        <taxon>Micromonosporaceae</taxon>
        <taxon>Micromonospora</taxon>
    </lineage>
</organism>
<dbReference type="AlphaFoldDB" id="A0A1A8Z5G3"/>
<dbReference type="SUPFAM" id="SSF56059">
    <property type="entry name" value="Glutathione synthetase ATP-binding domain-like"/>
    <property type="match status" value="1"/>
</dbReference>
<dbReference type="GO" id="GO:0005524">
    <property type="term" value="F:ATP binding"/>
    <property type="evidence" value="ECO:0007669"/>
    <property type="project" value="UniProtKB-UniRule"/>
</dbReference>
<dbReference type="PROSITE" id="PS50975">
    <property type="entry name" value="ATP_GRASP"/>
    <property type="match status" value="1"/>
</dbReference>
<evidence type="ECO:0000313" key="7">
    <source>
        <dbReference type="Proteomes" id="UP000199385"/>
    </source>
</evidence>
<protein>
    <submittedName>
        <fullName evidence="6">ATP-grasp domain-containing protein</fullName>
    </submittedName>
</protein>
<dbReference type="InterPro" id="IPR011761">
    <property type="entry name" value="ATP-grasp"/>
</dbReference>
<proteinExistence type="predicted"/>
<dbReference type="PATRIC" id="fig|261654.4.peg.811"/>
<dbReference type="Pfam" id="PF18603">
    <property type="entry name" value="LAL_C2"/>
    <property type="match status" value="1"/>
</dbReference>
<accession>A0A1A8Z5G3</accession>
<dbReference type="PANTHER" id="PTHR43585:SF2">
    <property type="entry name" value="ATP-GRASP ENZYME FSQD"/>
    <property type="match status" value="1"/>
</dbReference>
<sequence length="405" mass="42586">MALLLIGASPNILRAGQAASTRVLIVDRTAPDLLTVLRGEDDQFYLVDYHDLAAVDAFADVLTVGPRPTAVASVTEQGLIPAARLVDRLGLRGPGEDVVRSTRDKRRMRARLAAHAPHLSLPSAPGTDREAVAQILKDAGQAVLKPALGTASQGIRRLQSLDDLDRLPEDERRDALVEAFAPGTEVSVESLSVGGEHRIVCIAEKRISPGFVEVAHLTPPPSLTGADVARVTRATAELLDALGITDGPAHTELMVCPERVTVIETHNRPGGDGIVDLAEATTGIDWRRASLAWSLVPDGSGPGAVDDVLRDCTGPAVAGAAAIVFFTAPPGTVTRVLERPERVGAAKTVNWRVEPQVGTQVGPLRDSFGRLGATVLHAPDAQALRDAVEHLLTVGVIEVTEGSAA</sequence>
<dbReference type="Pfam" id="PF13535">
    <property type="entry name" value="ATP-grasp_4"/>
    <property type="match status" value="1"/>
</dbReference>
<evidence type="ECO:0000256" key="4">
    <source>
        <dbReference type="PROSITE-ProRule" id="PRU00409"/>
    </source>
</evidence>
<dbReference type="PANTHER" id="PTHR43585">
    <property type="entry name" value="FUMIPYRROLE BIOSYNTHESIS PROTEIN C"/>
    <property type="match status" value="1"/>
</dbReference>
<evidence type="ECO:0000313" key="6">
    <source>
        <dbReference type="EMBL" id="SBT39094.1"/>
    </source>
</evidence>
<dbReference type="GO" id="GO:0046872">
    <property type="term" value="F:metal ion binding"/>
    <property type="evidence" value="ECO:0007669"/>
    <property type="project" value="InterPro"/>
</dbReference>
<dbReference type="InterPro" id="IPR040570">
    <property type="entry name" value="LAL_C2"/>
</dbReference>
<keyword evidence="7" id="KW-1185">Reference proteome</keyword>
<dbReference type="EMBL" id="LT594323">
    <property type="protein sequence ID" value="SBT39094.1"/>
    <property type="molecule type" value="Genomic_DNA"/>
</dbReference>
<keyword evidence="1" id="KW-0436">Ligase</keyword>
<evidence type="ECO:0000256" key="3">
    <source>
        <dbReference type="ARBA" id="ARBA00022840"/>
    </source>
</evidence>
<dbReference type="Proteomes" id="UP000199385">
    <property type="component" value="Chromosome I"/>
</dbReference>
<evidence type="ECO:0000256" key="1">
    <source>
        <dbReference type="ARBA" id="ARBA00022598"/>
    </source>
</evidence>
<evidence type="ECO:0000259" key="5">
    <source>
        <dbReference type="PROSITE" id="PS50975"/>
    </source>
</evidence>
<dbReference type="RefSeq" id="WP_091657479.1">
    <property type="nucleotide sequence ID" value="NZ_LT594323.1"/>
</dbReference>
<feature type="domain" description="ATP-grasp" evidence="5">
    <location>
        <begin position="113"/>
        <end position="295"/>
    </location>
</feature>
<dbReference type="OrthoDB" id="6964321at2"/>
<dbReference type="STRING" id="261654.GA0070611_0789"/>
<gene>
    <name evidence="6" type="ORF">GA0070611_0789</name>
</gene>
<dbReference type="GO" id="GO:0016874">
    <property type="term" value="F:ligase activity"/>
    <property type="evidence" value="ECO:0007669"/>
    <property type="project" value="UniProtKB-KW"/>
</dbReference>
<dbReference type="Gene3D" id="3.30.470.20">
    <property type="entry name" value="ATP-grasp fold, B domain"/>
    <property type="match status" value="1"/>
</dbReference>